<feature type="compositionally biased region" description="Polar residues" evidence="1">
    <location>
        <begin position="457"/>
        <end position="469"/>
    </location>
</feature>
<evidence type="ECO:0000313" key="2">
    <source>
        <dbReference type="EMBL" id="KIM85762.1"/>
    </source>
</evidence>
<feature type="region of interest" description="Disordered" evidence="1">
    <location>
        <begin position="848"/>
        <end position="869"/>
    </location>
</feature>
<protein>
    <submittedName>
        <fullName evidence="2">Uncharacterized protein</fullName>
    </submittedName>
</protein>
<sequence length="869" mass="96005">MEGTLCEGGDMVVIRGLDKKAETAVEGQGRNQGEMMLLPLDVNAAFVGLRKGLYAACSPLGVSACTGSATAWSEIVEKYRQSRSGVVTDEEVNEEVDEEEAKRIAKAKAYNKAQASVPQTLTQALQQLQEETGYVGFIALAGPDGQIGGEIKTVAMYSGKTPLGHDFGDLYTPTRWKQQVIAPLHAFTEKVYSLDVRKKWALPVAENESTTSGSRSTTTDRSTTGKARLPAHNELEEIESDDDSNNNNDKESKEEDKESKDYDNEDDGEEDSDDKSAFDLVASTSANRRNKAKRPSKAPSSRSHTTKTSITPKLTPTDPYKDWDNGEALTPKERAEIMSLKLNYECAQAMNKHRNAWLLLELELKQGVSDLLGGLKATKPKKSSKATSKPTSTSQTMKATMSAVARPTSTSSTRENPDPPNSDYPNGNSSSGKSTEQLENSQRASPPRDPNRNSSSGKSTEQSENSQRVSPPRDPNRNSSSGKSTEQSENSQRASPPRNKEPSLAVSHLSSSHWPPWIHPAVEKLEKYSNDSRWIGVLNLWLELEDKLGYPYGQSKAVLIDKEMRPDEIGVWLKNGWKLHAMPDITQTVNNFGTAWLKWWNHLQPEWRGEWPNFSYEVPEDGQWQELQKGGPNGYFIILLSYCWWGAHALTAQGEAINPAHKIWTEAFNDLEWVLNEIFRDLGDTQKRTHDEDEEGEIAKPSSKRAKKMPTARAMPSKNMQQVNTAPGKMGPQQAQCPVKICYRSTADAMVGKMMLQSTENVMSSKIMLQVNTAPGKIGPQQAKCSVKICYRPAASAMLSKNMLQVNTTPGKIGPQQGQCPVKICYRPIARTMPSKNMLQACSKRNAQPTARAMPSKNMLQACSKGNAQ</sequence>
<dbReference type="InParanoid" id="A0A0C3C7U3"/>
<dbReference type="Proteomes" id="UP000054166">
    <property type="component" value="Unassembled WGS sequence"/>
</dbReference>
<dbReference type="EMBL" id="KN832984">
    <property type="protein sequence ID" value="KIM85762.1"/>
    <property type="molecule type" value="Genomic_DNA"/>
</dbReference>
<reference evidence="2 3" key="1">
    <citation type="submission" date="2014-04" db="EMBL/GenBank/DDBJ databases">
        <authorList>
            <consortium name="DOE Joint Genome Institute"/>
            <person name="Kuo A."/>
            <person name="Tarkka M."/>
            <person name="Buscot F."/>
            <person name="Kohler A."/>
            <person name="Nagy L.G."/>
            <person name="Floudas D."/>
            <person name="Copeland A."/>
            <person name="Barry K.W."/>
            <person name="Cichocki N."/>
            <person name="Veneault-Fourrey C."/>
            <person name="LaButti K."/>
            <person name="Lindquist E.A."/>
            <person name="Lipzen A."/>
            <person name="Lundell T."/>
            <person name="Morin E."/>
            <person name="Murat C."/>
            <person name="Sun H."/>
            <person name="Tunlid A."/>
            <person name="Henrissat B."/>
            <person name="Grigoriev I.V."/>
            <person name="Hibbett D.S."/>
            <person name="Martin F."/>
            <person name="Nordberg H.P."/>
            <person name="Cantor M.N."/>
            <person name="Hua S.X."/>
        </authorList>
    </citation>
    <scope>NUCLEOTIDE SEQUENCE [LARGE SCALE GENOMIC DNA]</scope>
    <source>
        <strain evidence="2 3">F 1598</strain>
    </source>
</reference>
<feature type="compositionally biased region" description="Acidic residues" evidence="1">
    <location>
        <begin position="263"/>
        <end position="273"/>
    </location>
</feature>
<evidence type="ECO:0000256" key="1">
    <source>
        <dbReference type="SAM" id="MobiDB-lite"/>
    </source>
</evidence>
<name>A0A0C3C7U3_PILCF</name>
<feature type="compositionally biased region" description="Polar residues" evidence="1">
    <location>
        <begin position="298"/>
        <end position="314"/>
    </location>
</feature>
<feature type="region of interest" description="Disordered" evidence="1">
    <location>
        <begin position="204"/>
        <end position="326"/>
    </location>
</feature>
<gene>
    <name evidence="2" type="ORF">PILCRDRAFT_86902</name>
</gene>
<feature type="compositionally biased region" description="Polar residues" evidence="1">
    <location>
        <begin position="482"/>
        <end position="494"/>
    </location>
</feature>
<dbReference type="OrthoDB" id="2683861at2759"/>
<evidence type="ECO:0000313" key="3">
    <source>
        <dbReference type="Proteomes" id="UP000054166"/>
    </source>
</evidence>
<feature type="compositionally biased region" description="Basic and acidic residues" evidence="1">
    <location>
        <begin position="248"/>
        <end position="262"/>
    </location>
</feature>
<feature type="compositionally biased region" description="Low complexity" evidence="1">
    <location>
        <begin position="209"/>
        <end position="225"/>
    </location>
</feature>
<keyword evidence="3" id="KW-1185">Reference proteome</keyword>
<organism evidence="2 3">
    <name type="scientific">Piloderma croceum (strain F 1598)</name>
    <dbReference type="NCBI Taxonomy" id="765440"/>
    <lineage>
        <taxon>Eukaryota</taxon>
        <taxon>Fungi</taxon>
        <taxon>Dikarya</taxon>
        <taxon>Basidiomycota</taxon>
        <taxon>Agaricomycotina</taxon>
        <taxon>Agaricomycetes</taxon>
        <taxon>Agaricomycetidae</taxon>
        <taxon>Atheliales</taxon>
        <taxon>Atheliaceae</taxon>
        <taxon>Piloderma</taxon>
    </lineage>
</organism>
<proteinExistence type="predicted"/>
<feature type="compositionally biased region" description="Low complexity" evidence="1">
    <location>
        <begin position="385"/>
        <end position="394"/>
    </location>
</feature>
<feature type="compositionally biased region" description="Polar residues" evidence="1">
    <location>
        <begin position="858"/>
        <end position="869"/>
    </location>
</feature>
<feature type="compositionally biased region" description="Polar residues" evidence="1">
    <location>
        <begin position="423"/>
        <end position="444"/>
    </location>
</feature>
<feature type="region of interest" description="Disordered" evidence="1">
    <location>
        <begin position="686"/>
        <end position="731"/>
    </location>
</feature>
<feature type="region of interest" description="Disordered" evidence="1">
    <location>
        <begin position="374"/>
        <end position="511"/>
    </location>
</feature>
<dbReference type="HOGENOM" id="CLU_330125_0_0_1"/>
<accession>A0A0C3C7U3</accession>
<dbReference type="AlphaFoldDB" id="A0A0C3C7U3"/>
<reference evidence="3" key="2">
    <citation type="submission" date="2015-01" db="EMBL/GenBank/DDBJ databases">
        <title>Evolutionary Origins and Diversification of the Mycorrhizal Mutualists.</title>
        <authorList>
            <consortium name="DOE Joint Genome Institute"/>
            <consortium name="Mycorrhizal Genomics Consortium"/>
            <person name="Kohler A."/>
            <person name="Kuo A."/>
            <person name="Nagy L.G."/>
            <person name="Floudas D."/>
            <person name="Copeland A."/>
            <person name="Barry K.W."/>
            <person name="Cichocki N."/>
            <person name="Veneault-Fourrey C."/>
            <person name="LaButti K."/>
            <person name="Lindquist E.A."/>
            <person name="Lipzen A."/>
            <person name="Lundell T."/>
            <person name="Morin E."/>
            <person name="Murat C."/>
            <person name="Riley R."/>
            <person name="Ohm R."/>
            <person name="Sun H."/>
            <person name="Tunlid A."/>
            <person name="Henrissat B."/>
            <person name="Grigoriev I.V."/>
            <person name="Hibbett D.S."/>
            <person name="Martin F."/>
        </authorList>
    </citation>
    <scope>NUCLEOTIDE SEQUENCE [LARGE SCALE GENOMIC DNA]</scope>
    <source>
        <strain evidence="3">F 1598</strain>
    </source>
</reference>